<evidence type="ECO:0000256" key="3">
    <source>
        <dbReference type="ARBA" id="ARBA00023004"/>
    </source>
</evidence>
<evidence type="ECO:0000259" key="5">
    <source>
        <dbReference type="Pfam" id="PF02662"/>
    </source>
</evidence>
<dbReference type="Pfam" id="PF02662">
    <property type="entry name" value="FlpD"/>
    <property type="match status" value="1"/>
</dbReference>
<keyword evidence="2" id="KW-0560">Oxidoreductase</keyword>
<keyword evidence="1" id="KW-0479">Metal-binding</keyword>
<proteinExistence type="predicted"/>
<dbReference type="InterPro" id="IPR003813">
    <property type="entry name" value="MvhD/FlpD"/>
</dbReference>
<dbReference type="GO" id="GO:0016491">
    <property type="term" value="F:oxidoreductase activity"/>
    <property type="evidence" value="ECO:0007669"/>
    <property type="project" value="UniProtKB-KW"/>
</dbReference>
<evidence type="ECO:0000256" key="1">
    <source>
        <dbReference type="ARBA" id="ARBA00022723"/>
    </source>
</evidence>
<protein>
    <recommendedName>
        <fullName evidence="5">F420-non-reducing hydrogenase iron-sulfur subunit D domain-containing protein</fullName>
    </recommendedName>
</protein>
<accession>A0A3B0VWZ0</accession>
<gene>
    <name evidence="6" type="ORF">MNBD_DELTA04-265</name>
</gene>
<dbReference type="EMBL" id="UOEY01000123">
    <property type="protein sequence ID" value="VAW41419.1"/>
    <property type="molecule type" value="Genomic_DNA"/>
</dbReference>
<reference evidence="6" key="1">
    <citation type="submission" date="2018-06" db="EMBL/GenBank/DDBJ databases">
        <authorList>
            <person name="Zhirakovskaya E."/>
        </authorList>
    </citation>
    <scope>NUCLEOTIDE SEQUENCE</scope>
</reference>
<dbReference type="GO" id="GO:0051536">
    <property type="term" value="F:iron-sulfur cluster binding"/>
    <property type="evidence" value="ECO:0007669"/>
    <property type="project" value="UniProtKB-KW"/>
</dbReference>
<sequence>MSFTPDIRLFSCHYTAQQGCAGEGRELQELGFPENVRLSRVNCTGKLEEITLLKAFEDGADGVYVVGCPKDSCHNLQGSRRAAKRVEAVRQALGEMDVEPDRIRMYHLPRGLHPEFIDAAREMNQRIQEMGPGPF</sequence>
<name>A0A3B0VWZ0_9ZZZZ</name>
<dbReference type="AlphaFoldDB" id="A0A3B0VWZ0"/>
<evidence type="ECO:0000256" key="2">
    <source>
        <dbReference type="ARBA" id="ARBA00023002"/>
    </source>
</evidence>
<feature type="domain" description="F420-non-reducing hydrogenase iron-sulfur subunit D" evidence="5">
    <location>
        <begin position="9"/>
        <end position="131"/>
    </location>
</feature>
<dbReference type="GO" id="GO:0046872">
    <property type="term" value="F:metal ion binding"/>
    <property type="evidence" value="ECO:0007669"/>
    <property type="project" value="UniProtKB-KW"/>
</dbReference>
<keyword evidence="3" id="KW-0408">Iron</keyword>
<evidence type="ECO:0000256" key="4">
    <source>
        <dbReference type="ARBA" id="ARBA00023014"/>
    </source>
</evidence>
<keyword evidence="4" id="KW-0411">Iron-sulfur</keyword>
<evidence type="ECO:0000313" key="6">
    <source>
        <dbReference type="EMBL" id="VAW41419.1"/>
    </source>
</evidence>
<organism evidence="6">
    <name type="scientific">hydrothermal vent metagenome</name>
    <dbReference type="NCBI Taxonomy" id="652676"/>
    <lineage>
        <taxon>unclassified sequences</taxon>
        <taxon>metagenomes</taxon>
        <taxon>ecological metagenomes</taxon>
    </lineage>
</organism>